<evidence type="ECO:0000313" key="3">
    <source>
        <dbReference type="Proteomes" id="UP001189429"/>
    </source>
</evidence>
<name>A0ABN9Q6V3_9DINO</name>
<dbReference type="EMBL" id="CAUYUJ010002314">
    <property type="protein sequence ID" value="CAK0800216.1"/>
    <property type="molecule type" value="Genomic_DNA"/>
</dbReference>
<keyword evidence="1" id="KW-0175">Coiled coil</keyword>
<protein>
    <submittedName>
        <fullName evidence="2">Uncharacterized protein</fullName>
    </submittedName>
</protein>
<dbReference type="Proteomes" id="UP001189429">
    <property type="component" value="Unassembled WGS sequence"/>
</dbReference>
<evidence type="ECO:0000256" key="1">
    <source>
        <dbReference type="SAM" id="Coils"/>
    </source>
</evidence>
<reference evidence="2" key="1">
    <citation type="submission" date="2023-10" db="EMBL/GenBank/DDBJ databases">
        <authorList>
            <person name="Chen Y."/>
            <person name="Shah S."/>
            <person name="Dougan E. K."/>
            <person name="Thang M."/>
            <person name="Chan C."/>
        </authorList>
    </citation>
    <scope>NUCLEOTIDE SEQUENCE [LARGE SCALE GENOMIC DNA]</scope>
</reference>
<sequence>MDFEAVEQRNGRSGKSRALCRQELAALLQGELERLRAERDALAAERQVVQHMVPRRAACRSLEALADRLFALPSHELADHEGCLSTLLLPSDRREQWLRNNFLTAWEPHRRACDAAETYTAAKVKVLGIWGLYNPQLAKDCRPEAAHAGDCAPVPELEAAIWGRADLEGPGSTSCGGCVDKDEVIIFKLKQAVPQNFAVYEHESGGLPAAPAAGAGAAGASSTASLLGFADEPELDDVKDEAVQIAPAGGRKRMKLTHGHFFDNEAASSEEGHL</sequence>
<organism evidence="2 3">
    <name type="scientific">Prorocentrum cordatum</name>
    <dbReference type="NCBI Taxonomy" id="2364126"/>
    <lineage>
        <taxon>Eukaryota</taxon>
        <taxon>Sar</taxon>
        <taxon>Alveolata</taxon>
        <taxon>Dinophyceae</taxon>
        <taxon>Prorocentrales</taxon>
        <taxon>Prorocentraceae</taxon>
        <taxon>Prorocentrum</taxon>
    </lineage>
</organism>
<proteinExistence type="predicted"/>
<comment type="caution">
    <text evidence="2">The sequence shown here is derived from an EMBL/GenBank/DDBJ whole genome shotgun (WGS) entry which is preliminary data.</text>
</comment>
<accession>A0ABN9Q6V3</accession>
<feature type="coiled-coil region" evidence="1">
    <location>
        <begin position="25"/>
        <end position="52"/>
    </location>
</feature>
<evidence type="ECO:0000313" key="2">
    <source>
        <dbReference type="EMBL" id="CAK0800216.1"/>
    </source>
</evidence>
<gene>
    <name evidence="2" type="ORF">PCOR1329_LOCUS8425</name>
</gene>
<keyword evidence="3" id="KW-1185">Reference proteome</keyword>